<sequence length="50" mass="5398">MIRIGQEAPDFTLPGAAAGTIETHGLSEYTDRGWAVILVFHPSLAKTRTT</sequence>
<comment type="caution">
    <text evidence="1">The sequence shown here is derived from an EMBL/GenBank/DDBJ whole genome shotgun (WGS) entry which is preliminary data.</text>
</comment>
<reference evidence="1 2" key="1">
    <citation type="submission" date="2021-06" db="EMBL/GenBank/DDBJ databases">
        <title>Halomicroarcula sp. a new haloarchaeum isolated from saline soil.</title>
        <authorList>
            <person name="Duran-Viseras A."/>
            <person name="Sanchez-Porro C."/>
            <person name="Ventosa A."/>
        </authorList>
    </citation>
    <scope>NUCLEOTIDE SEQUENCE [LARGE SCALE GENOMIC DNA]</scope>
    <source>
        <strain evidence="1 2">F13</strain>
    </source>
</reference>
<keyword evidence="2" id="KW-1185">Reference proteome</keyword>
<name>A0AAW4Q0T0_9EURY</name>
<dbReference type="AlphaFoldDB" id="A0AAW4Q0T0"/>
<organism evidence="1 2">
    <name type="scientific">Haloarcula rubra</name>
    <dbReference type="NCBI Taxonomy" id="2487747"/>
    <lineage>
        <taxon>Archaea</taxon>
        <taxon>Methanobacteriati</taxon>
        <taxon>Methanobacteriota</taxon>
        <taxon>Stenosarchaea group</taxon>
        <taxon>Halobacteria</taxon>
        <taxon>Halobacteriales</taxon>
        <taxon>Haloarculaceae</taxon>
        <taxon>Haloarcula</taxon>
    </lineage>
</organism>
<evidence type="ECO:0000313" key="2">
    <source>
        <dbReference type="Proteomes" id="UP001430377"/>
    </source>
</evidence>
<protein>
    <submittedName>
        <fullName evidence="1">Redoxin domain-containing protein</fullName>
    </submittedName>
</protein>
<dbReference type="Gene3D" id="3.40.30.10">
    <property type="entry name" value="Glutaredoxin"/>
    <property type="match status" value="1"/>
</dbReference>
<dbReference type="InterPro" id="IPR036249">
    <property type="entry name" value="Thioredoxin-like_sf"/>
</dbReference>
<gene>
    <name evidence="1" type="ORF">EGH21_23950</name>
</gene>
<accession>A0AAW4Q0T0</accession>
<evidence type="ECO:0000313" key="1">
    <source>
        <dbReference type="EMBL" id="MBX0326067.1"/>
    </source>
</evidence>
<dbReference type="EMBL" id="RKLR01000034">
    <property type="protein sequence ID" value="MBX0326067.1"/>
    <property type="molecule type" value="Genomic_DNA"/>
</dbReference>
<dbReference type="Proteomes" id="UP001430377">
    <property type="component" value="Unassembled WGS sequence"/>
</dbReference>
<proteinExistence type="predicted"/>
<dbReference type="SUPFAM" id="SSF52833">
    <property type="entry name" value="Thioredoxin-like"/>
    <property type="match status" value="1"/>
</dbReference>